<name>A0A0L6VCM3_9BASI</name>
<dbReference type="AlphaFoldDB" id="A0A0L6VCM3"/>
<evidence type="ECO:0000313" key="1">
    <source>
        <dbReference type="EMBL" id="KNZ58531.1"/>
    </source>
</evidence>
<dbReference type="EMBL" id="LAVV01006741">
    <property type="protein sequence ID" value="KNZ58531.1"/>
    <property type="molecule type" value="Genomic_DNA"/>
</dbReference>
<sequence>MNGTCQGFPPTGGLSSPSAPLYIPHHIAAVGISQAKCRQAVIYILYIIKNCCVLPPTVDFKSKIPHNVRTISKKLHLDPFLISYVCFIKCFSVYPIKTAPFQCGYKPTENSPMCGINLFAGITPAPNQPNMTTITNILQPIVDDIVHTNNRLTIVTPQYSHGRRFIVRLAALLGDVVATHKVAGFMSNLAKFFCSWYMVWKANMDEMTIGRLHTKQKTLALSHQWKDDEMV</sequence>
<accession>A0A0L6VCM3</accession>
<dbReference type="VEuPathDB" id="FungiDB:VP01_1913g3"/>
<comment type="caution">
    <text evidence="1">The sequence shown here is derived from an EMBL/GenBank/DDBJ whole genome shotgun (WGS) entry which is preliminary data.</text>
</comment>
<reference evidence="1 2" key="1">
    <citation type="submission" date="2015-08" db="EMBL/GenBank/DDBJ databases">
        <title>Next Generation Sequencing and Analysis of the Genome of Puccinia sorghi L Schw, the Causal Agent of Maize Common Rust.</title>
        <authorList>
            <person name="Rochi L."/>
            <person name="Burguener G."/>
            <person name="Darino M."/>
            <person name="Turjanski A."/>
            <person name="Kreff E."/>
            <person name="Dieguez M.J."/>
            <person name="Sacco F."/>
        </authorList>
    </citation>
    <scope>NUCLEOTIDE SEQUENCE [LARGE SCALE GENOMIC DNA]</scope>
    <source>
        <strain evidence="1 2">RO10H11247</strain>
    </source>
</reference>
<keyword evidence="2" id="KW-1185">Reference proteome</keyword>
<organism evidence="1 2">
    <name type="scientific">Puccinia sorghi</name>
    <dbReference type="NCBI Taxonomy" id="27349"/>
    <lineage>
        <taxon>Eukaryota</taxon>
        <taxon>Fungi</taxon>
        <taxon>Dikarya</taxon>
        <taxon>Basidiomycota</taxon>
        <taxon>Pucciniomycotina</taxon>
        <taxon>Pucciniomycetes</taxon>
        <taxon>Pucciniales</taxon>
        <taxon>Pucciniaceae</taxon>
        <taxon>Puccinia</taxon>
    </lineage>
</organism>
<dbReference type="Proteomes" id="UP000037035">
    <property type="component" value="Unassembled WGS sequence"/>
</dbReference>
<proteinExistence type="predicted"/>
<gene>
    <name evidence="1" type="ORF">VP01_1913g3</name>
</gene>
<protein>
    <submittedName>
        <fullName evidence="1">Uncharacterized protein</fullName>
    </submittedName>
</protein>
<evidence type="ECO:0000313" key="2">
    <source>
        <dbReference type="Proteomes" id="UP000037035"/>
    </source>
</evidence>
<dbReference type="OrthoDB" id="2505776at2759"/>